<feature type="compositionally biased region" description="Polar residues" evidence="8">
    <location>
        <begin position="653"/>
        <end position="662"/>
    </location>
</feature>
<dbReference type="InterPro" id="IPR050895">
    <property type="entry name" value="XK-related_scramblase"/>
</dbReference>
<feature type="transmembrane region" description="Helical" evidence="7">
    <location>
        <begin position="99"/>
        <end position="124"/>
    </location>
</feature>
<feature type="transmembrane region" description="Helical" evidence="7">
    <location>
        <begin position="299"/>
        <end position="317"/>
    </location>
</feature>
<evidence type="ECO:0000256" key="2">
    <source>
        <dbReference type="ARBA" id="ARBA00008789"/>
    </source>
</evidence>
<feature type="region of interest" description="Disordered" evidence="8">
    <location>
        <begin position="702"/>
        <end position="728"/>
    </location>
</feature>
<feature type="transmembrane region" description="Helical" evidence="7">
    <location>
        <begin position="269"/>
        <end position="287"/>
    </location>
</feature>
<feature type="compositionally biased region" description="Polar residues" evidence="8">
    <location>
        <begin position="616"/>
        <end position="628"/>
    </location>
</feature>
<accession>A0AAN8L8I7</accession>
<reference evidence="9 10" key="1">
    <citation type="submission" date="2021-04" db="EMBL/GenBank/DDBJ databases">
        <authorList>
            <person name="De Guttry C."/>
            <person name="Zahm M."/>
            <person name="Klopp C."/>
            <person name="Cabau C."/>
            <person name="Louis A."/>
            <person name="Berthelot C."/>
            <person name="Parey E."/>
            <person name="Roest Crollius H."/>
            <person name="Montfort J."/>
            <person name="Robinson-Rechavi M."/>
            <person name="Bucao C."/>
            <person name="Bouchez O."/>
            <person name="Gislard M."/>
            <person name="Lluch J."/>
            <person name="Milhes M."/>
            <person name="Lampietro C."/>
            <person name="Lopez Roques C."/>
            <person name="Donnadieu C."/>
            <person name="Braasch I."/>
            <person name="Desvignes T."/>
            <person name="Postlethwait J."/>
            <person name="Bobe J."/>
            <person name="Wedekind C."/>
            <person name="Guiguen Y."/>
        </authorList>
    </citation>
    <scope>NUCLEOTIDE SEQUENCE [LARGE SCALE GENOMIC DNA]</scope>
    <source>
        <strain evidence="9">Cs_M1</strain>
        <tissue evidence="9">Blood</tissue>
    </source>
</reference>
<feature type="transmembrane region" description="Helical" evidence="7">
    <location>
        <begin position="329"/>
        <end position="350"/>
    </location>
</feature>
<dbReference type="AlphaFoldDB" id="A0AAN8L8I7"/>
<evidence type="ECO:0000256" key="8">
    <source>
        <dbReference type="SAM" id="MobiDB-lite"/>
    </source>
</evidence>
<feature type="transmembrane region" description="Helical" evidence="7">
    <location>
        <begin position="60"/>
        <end position="93"/>
    </location>
</feature>
<protein>
    <recommendedName>
        <fullName evidence="7">XK-related protein</fullName>
    </recommendedName>
</protein>
<name>A0AAN8L8I7_9TELE</name>
<evidence type="ECO:0000256" key="3">
    <source>
        <dbReference type="ARBA" id="ARBA00022475"/>
    </source>
</evidence>
<keyword evidence="3" id="KW-1003">Cell membrane</keyword>
<proteinExistence type="inferred from homology"/>
<gene>
    <name evidence="9" type="ORF">J4Q44_G00253640</name>
</gene>
<feature type="compositionally biased region" description="Basic and acidic residues" evidence="8">
    <location>
        <begin position="632"/>
        <end position="643"/>
    </location>
</feature>
<evidence type="ECO:0000256" key="6">
    <source>
        <dbReference type="ARBA" id="ARBA00023136"/>
    </source>
</evidence>
<evidence type="ECO:0000256" key="5">
    <source>
        <dbReference type="ARBA" id="ARBA00022989"/>
    </source>
</evidence>
<feature type="region of interest" description="Disordered" evidence="8">
    <location>
        <begin position="478"/>
        <end position="509"/>
    </location>
</feature>
<dbReference type="PANTHER" id="PTHR16024:SF15">
    <property type="entry name" value="XK-RELATED PROTEIN 5"/>
    <property type="match status" value="1"/>
</dbReference>
<dbReference type="PANTHER" id="PTHR16024">
    <property type="entry name" value="XK-RELATED PROTEIN"/>
    <property type="match status" value="1"/>
</dbReference>
<organism evidence="9 10">
    <name type="scientific">Coregonus suidteri</name>
    <dbReference type="NCBI Taxonomy" id="861788"/>
    <lineage>
        <taxon>Eukaryota</taxon>
        <taxon>Metazoa</taxon>
        <taxon>Chordata</taxon>
        <taxon>Craniata</taxon>
        <taxon>Vertebrata</taxon>
        <taxon>Euteleostomi</taxon>
        <taxon>Actinopterygii</taxon>
        <taxon>Neopterygii</taxon>
        <taxon>Teleostei</taxon>
        <taxon>Protacanthopterygii</taxon>
        <taxon>Salmoniformes</taxon>
        <taxon>Salmonidae</taxon>
        <taxon>Coregoninae</taxon>
        <taxon>Coregonus</taxon>
    </lineage>
</organism>
<feature type="region of interest" description="Disordered" evidence="8">
    <location>
        <begin position="568"/>
        <end position="662"/>
    </location>
</feature>
<dbReference type="Pfam" id="PF09815">
    <property type="entry name" value="XK-related"/>
    <property type="match status" value="1"/>
</dbReference>
<evidence type="ECO:0000256" key="4">
    <source>
        <dbReference type="ARBA" id="ARBA00022692"/>
    </source>
</evidence>
<keyword evidence="6 7" id="KW-0472">Membrane</keyword>
<comment type="caution">
    <text evidence="9">The sequence shown here is derived from an EMBL/GenBank/DDBJ whole genome shotgun (WGS) entry which is preliminary data.</text>
</comment>
<feature type="transmembrane region" description="Helical" evidence="7">
    <location>
        <begin position="356"/>
        <end position="377"/>
    </location>
</feature>
<evidence type="ECO:0000256" key="7">
    <source>
        <dbReference type="RuleBase" id="RU910716"/>
    </source>
</evidence>
<feature type="transmembrane region" description="Helical" evidence="7">
    <location>
        <begin position="206"/>
        <end position="225"/>
    </location>
</feature>
<comment type="subcellular location">
    <subcellularLocation>
        <location evidence="1">Cell membrane</location>
        <topology evidence="1">Multi-pass membrane protein</topology>
    </subcellularLocation>
    <subcellularLocation>
        <location evidence="7">Membrane</location>
        <topology evidence="7">Multi-pass membrane protein</topology>
    </subcellularLocation>
</comment>
<dbReference type="Proteomes" id="UP001356427">
    <property type="component" value="Unassembled WGS sequence"/>
</dbReference>
<evidence type="ECO:0000256" key="1">
    <source>
        <dbReference type="ARBA" id="ARBA00004651"/>
    </source>
</evidence>
<dbReference type="InterPro" id="IPR018629">
    <property type="entry name" value="XK-rel"/>
</dbReference>
<feature type="compositionally biased region" description="Pro residues" evidence="8">
    <location>
        <begin position="490"/>
        <end position="508"/>
    </location>
</feature>
<keyword evidence="4 7" id="KW-0812">Transmembrane</keyword>
<dbReference type="GO" id="GO:0005886">
    <property type="term" value="C:plasma membrane"/>
    <property type="evidence" value="ECO:0007669"/>
    <property type="project" value="UniProtKB-SubCell"/>
</dbReference>
<evidence type="ECO:0000313" key="9">
    <source>
        <dbReference type="EMBL" id="KAK6304778.1"/>
    </source>
</evidence>
<sequence length="750" mass="83118">MTSEAIFKGERSRAPGTLPWNGRVYAAAWDSSQHCRSRFYISVMRQYTTSRAMASRGASCVACCHVCVFAFTAFLIVAERTALIYCFVYYLWVGHNYCYAHWAGLTALFLLPGWGPQLLSWLWYQADGRIRSKDLKWTHILHLGIFRRLWETMTSAREDQCSEIMQQADVSALRLLEALVVTLPQTVLQTYVLICTDVGLSSPVSVCFVVCLLSLAWALVLYARACSLIRPGHLPMSPAAFACRLLWRVSMLGARLATLTLFTRLFRQWVLGVIGLHWLGATFWLVSQQSDIIKTPLRWRLFNLVLGAVHIFLFLNVKDGASRCRMAGFYLAMFIENALLLLAGSDFFSAASWDSMGIPTAVFCSFLIGVIAIVLYYRFLHPKSFEIFQSIRHHGMGGACADRGSSLSLDEKSHRHGQLVGGGTLLDLPSQWQGWKHHHWLLIRLALKTGDVARISHAYGEGGLAGLLGLREMALPRSPDIPQHSLNVPQPSPNIPQPSPNVPQPSPNLPQVKQVEEVIKAAPARDIISEVRQAVRHEVRQGLSSPSPIQEVKLPLVEVLVEEVRACHHSEPATPQDDSSPPPSDDRDDEDFQSAAYGSPTPSSPRHPDYRHIDSNVVTSNTQGSPSAGSLDVRRGSSPEKRSPSLLMGMGSPQRNFNPAESGTTLYFSADVVSPSSGSYLGWGSELSPISSYRSPYRIREPLFTSTPRQEPRAGPEEPGPGPSTTATTAITTHARKQLVQFVDHREKLI</sequence>
<evidence type="ECO:0000313" key="10">
    <source>
        <dbReference type="Proteomes" id="UP001356427"/>
    </source>
</evidence>
<dbReference type="EMBL" id="JAGTTL010000023">
    <property type="protein sequence ID" value="KAK6304778.1"/>
    <property type="molecule type" value="Genomic_DNA"/>
</dbReference>
<keyword evidence="5 7" id="KW-1133">Transmembrane helix</keyword>
<comment type="similarity">
    <text evidence="2 7">Belongs to the XK family.</text>
</comment>
<keyword evidence="10" id="KW-1185">Reference proteome</keyword>